<gene>
    <name evidence="1" type="ORF">FH5T_07225</name>
</gene>
<proteinExistence type="predicted"/>
<evidence type="ECO:0000313" key="1">
    <source>
        <dbReference type="EMBL" id="AHW61729.1"/>
    </source>
</evidence>
<sequence length="65" mass="7498">MVCFYFGIYYASLPGLLNCFRPERITIQVLIPVFGDNLCVLFKLRIKNNWQNLVAALSIQVFIIS</sequence>
<keyword evidence="2" id="KW-1185">Reference proteome</keyword>
<protein>
    <submittedName>
        <fullName evidence="1">Uncharacterized protein</fullName>
    </submittedName>
</protein>
<organism evidence="1 2">
    <name type="scientific">Draconibacterium orientale</name>
    <dbReference type="NCBI Taxonomy" id="1168034"/>
    <lineage>
        <taxon>Bacteria</taxon>
        <taxon>Pseudomonadati</taxon>
        <taxon>Bacteroidota</taxon>
        <taxon>Bacteroidia</taxon>
        <taxon>Marinilabiliales</taxon>
        <taxon>Prolixibacteraceae</taxon>
        <taxon>Draconibacterium</taxon>
    </lineage>
</organism>
<reference evidence="1 2" key="1">
    <citation type="submission" date="2014-03" db="EMBL/GenBank/DDBJ databases">
        <title>Complete genome sequence of a deeply braunched marine Bacteroidia bacterium Draconibacterium orientale type strain FH5T.</title>
        <authorList>
            <person name="Li X."/>
            <person name="Wang X."/>
            <person name="Xie Z."/>
            <person name="Du Z."/>
            <person name="Chen G."/>
        </authorList>
    </citation>
    <scope>NUCLEOTIDE SEQUENCE [LARGE SCALE GENOMIC DNA]</scope>
    <source>
        <strain evidence="1 2">FH5</strain>
    </source>
</reference>
<dbReference type="EMBL" id="CP007451">
    <property type="protein sequence ID" value="AHW61729.1"/>
    <property type="molecule type" value="Genomic_DNA"/>
</dbReference>
<evidence type="ECO:0000313" key="2">
    <source>
        <dbReference type="Proteomes" id="UP000023772"/>
    </source>
</evidence>
<dbReference type="Proteomes" id="UP000023772">
    <property type="component" value="Chromosome"/>
</dbReference>
<accession>A0ABM5QDH2</accession>
<name>A0ABM5QDH2_9BACT</name>